<reference evidence="13" key="2">
    <citation type="journal article" date="2021" name="PeerJ">
        <title>Extensive microbial diversity within the chicken gut microbiome revealed by metagenomics and culture.</title>
        <authorList>
            <person name="Gilroy R."/>
            <person name="Ravi A."/>
            <person name="Getino M."/>
            <person name="Pursley I."/>
            <person name="Horton D.L."/>
            <person name="Alikhan N.F."/>
            <person name="Baker D."/>
            <person name="Gharbi K."/>
            <person name="Hall N."/>
            <person name="Watson M."/>
            <person name="Adriaenssens E.M."/>
            <person name="Foster-Nyarko E."/>
            <person name="Jarju S."/>
            <person name="Secka A."/>
            <person name="Antonio M."/>
            <person name="Oren A."/>
            <person name="Chaudhuri R.R."/>
            <person name="La Ragione R."/>
            <person name="Hildebrand F."/>
            <person name="Pallen M.J."/>
        </authorList>
    </citation>
    <scope>NUCLEOTIDE SEQUENCE</scope>
    <source>
        <strain evidence="13">1370</strain>
    </source>
</reference>
<keyword evidence="8 11" id="KW-1133">Transmembrane helix</keyword>
<evidence type="ECO:0000256" key="6">
    <source>
        <dbReference type="ARBA" id="ARBA00022801"/>
    </source>
</evidence>
<name>A0A9D1NR39_9FIRM</name>
<reference evidence="13" key="1">
    <citation type="submission" date="2020-10" db="EMBL/GenBank/DDBJ databases">
        <authorList>
            <person name="Gilroy R."/>
        </authorList>
    </citation>
    <scope>NUCLEOTIDE SEQUENCE</scope>
    <source>
        <strain evidence="13">1370</strain>
    </source>
</reference>
<dbReference type="SUPFAM" id="SSF50156">
    <property type="entry name" value="PDZ domain-like"/>
    <property type="match status" value="1"/>
</dbReference>
<dbReference type="InterPro" id="IPR008915">
    <property type="entry name" value="Peptidase_M50"/>
</dbReference>
<evidence type="ECO:0000259" key="12">
    <source>
        <dbReference type="Pfam" id="PF02163"/>
    </source>
</evidence>
<organism evidence="13 14">
    <name type="scientific">Candidatus Faeciplasma avium</name>
    <dbReference type="NCBI Taxonomy" id="2840798"/>
    <lineage>
        <taxon>Bacteria</taxon>
        <taxon>Bacillati</taxon>
        <taxon>Bacillota</taxon>
        <taxon>Clostridia</taxon>
        <taxon>Eubacteriales</taxon>
        <taxon>Oscillospiraceae</taxon>
        <taxon>Oscillospiraceae incertae sedis</taxon>
        <taxon>Candidatus Faeciplasma</taxon>
    </lineage>
</organism>
<keyword evidence="9" id="KW-0482">Metalloprotease</keyword>
<feature type="transmembrane region" description="Helical" evidence="11">
    <location>
        <begin position="331"/>
        <end position="350"/>
    </location>
</feature>
<keyword evidence="4 13" id="KW-0645">Protease</keyword>
<dbReference type="Gene3D" id="2.30.42.10">
    <property type="match status" value="1"/>
</dbReference>
<evidence type="ECO:0000256" key="2">
    <source>
        <dbReference type="ARBA" id="ARBA00004141"/>
    </source>
</evidence>
<evidence type="ECO:0000313" key="13">
    <source>
        <dbReference type="EMBL" id="HIV11295.1"/>
    </source>
</evidence>
<dbReference type="AlphaFoldDB" id="A0A9D1NR39"/>
<accession>A0A9D1NR39</accession>
<evidence type="ECO:0000256" key="1">
    <source>
        <dbReference type="ARBA" id="ARBA00001947"/>
    </source>
</evidence>
<keyword evidence="10 11" id="KW-0472">Membrane</keyword>
<evidence type="ECO:0000256" key="11">
    <source>
        <dbReference type="SAM" id="Phobius"/>
    </source>
</evidence>
<feature type="transmembrane region" description="Helical" evidence="11">
    <location>
        <begin position="285"/>
        <end position="306"/>
    </location>
</feature>
<sequence>MYILIAVLIFCVIIIIHELGHFAAAKLCGIKVNEFSLGMGPKLFSWGRGETKYSLRALPVGGFVSMEGEDDSSSDPRAFRNKKVWQRLIVVLAGAVMNLVLGFLILIILTASSDVIISTTVAEFYPTVDSETGESTPALSNSTGLMEGDRIVRVNGMRIYTDTDISYQFQVDEDAVFDMTVIRDGQRVELPAVEFRRSVLEDGSSYIHIDFSVVGERVTPASVISYSSGKFVSVARIIWLSLTDLIKGKYSINDLLGPVGIVGAIGDVVSSTQEGIPVSQMLQDLFSFVVFITINVGIFNLLPVPALDGARALFLVIEAIRRKPIKPEHEGLVHFIGMAALLIVMLLVTVSDISELF</sequence>
<comment type="cofactor">
    <cofactor evidence="1">
        <name>Zn(2+)</name>
        <dbReference type="ChEBI" id="CHEBI:29105"/>
    </cofactor>
</comment>
<feature type="domain" description="Peptidase M50" evidence="12">
    <location>
        <begin position="6"/>
        <end position="343"/>
    </location>
</feature>
<evidence type="ECO:0000256" key="8">
    <source>
        <dbReference type="ARBA" id="ARBA00022989"/>
    </source>
</evidence>
<evidence type="ECO:0000256" key="5">
    <source>
        <dbReference type="ARBA" id="ARBA00022692"/>
    </source>
</evidence>
<dbReference type="PANTHER" id="PTHR42837">
    <property type="entry name" value="REGULATOR OF SIGMA-E PROTEASE RSEP"/>
    <property type="match status" value="1"/>
</dbReference>
<protein>
    <submittedName>
        <fullName evidence="13">Site-2 protease family protein</fullName>
    </submittedName>
</protein>
<keyword evidence="6" id="KW-0378">Hydrolase</keyword>
<evidence type="ECO:0000313" key="14">
    <source>
        <dbReference type="Proteomes" id="UP000823960"/>
    </source>
</evidence>
<dbReference type="Pfam" id="PF02163">
    <property type="entry name" value="Peptidase_M50"/>
    <property type="match status" value="1"/>
</dbReference>
<dbReference type="EMBL" id="DVOL01000092">
    <property type="protein sequence ID" value="HIV11295.1"/>
    <property type="molecule type" value="Genomic_DNA"/>
</dbReference>
<evidence type="ECO:0000256" key="7">
    <source>
        <dbReference type="ARBA" id="ARBA00022833"/>
    </source>
</evidence>
<dbReference type="InterPro" id="IPR036034">
    <property type="entry name" value="PDZ_sf"/>
</dbReference>
<dbReference type="CDD" id="cd06163">
    <property type="entry name" value="S2P-M50_PDZ_RseP-like"/>
    <property type="match status" value="1"/>
</dbReference>
<evidence type="ECO:0000256" key="9">
    <source>
        <dbReference type="ARBA" id="ARBA00023049"/>
    </source>
</evidence>
<evidence type="ECO:0000256" key="3">
    <source>
        <dbReference type="ARBA" id="ARBA00007931"/>
    </source>
</evidence>
<comment type="similarity">
    <text evidence="3">Belongs to the peptidase M50B family.</text>
</comment>
<proteinExistence type="inferred from homology"/>
<dbReference type="GO" id="GO:0016020">
    <property type="term" value="C:membrane"/>
    <property type="evidence" value="ECO:0007669"/>
    <property type="project" value="UniProtKB-SubCell"/>
</dbReference>
<evidence type="ECO:0000256" key="10">
    <source>
        <dbReference type="ARBA" id="ARBA00023136"/>
    </source>
</evidence>
<keyword evidence="7" id="KW-0862">Zinc</keyword>
<dbReference type="GO" id="GO:0004222">
    <property type="term" value="F:metalloendopeptidase activity"/>
    <property type="evidence" value="ECO:0007669"/>
    <property type="project" value="InterPro"/>
</dbReference>
<dbReference type="PANTHER" id="PTHR42837:SF2">
    <property type="entry name" value="MEMBRANE METALLOPROTEASE ARASP2, CHLOROPLASTIC-RELATED"/>
    <property type="match status" value="1"/>
</dbReference>
<keyword evidence="5 11" id="KW-0812">Transmembrane</keyword>
<gene>
    <name evidence="13" type="ORF">IAD28_06365</name>
</gene>
<dbReference type="Proteomes" id="UP000823960">
    <property type="component" value="Unassembled WGS sequence"/>
</dbReference>
<dbReference type="InterPro" id="IPR004387">
    <property type="entry name" value="Pept_M50_Zn"/>
</dbReference>
<dbReference type="GO" id="GO:0006508">
    <property type="term" value="P:proteolysis"/>
    <property type="evidence" value="ECO:0007669"/>
    <property type="project" value="UniProtKB-KW"/>
</dbReference>
<feature type="transmembrane region" description="Helical" evidence="11">
    <location>
        <begin position="84"/>
        <end position="109"/>
    </location>
</feature>
<comment type="subcellular location">
    <subcellularLocation>
        <location evidence="2">Membrane</location>
        <topology evidence="2">Multi-pass membrane protein</topology>
    </subcellularLocation>
</comment>
<evidence type="ECO:0000256" key="4">
    <source>
        <dbReference type="ARBA" id="ARBA00022670"/>
    </source>
</evidence>
<comment type="caution">
    <text evidence="13">The sequence shown here is derived from an EMBL/GenBank/DDBJ whole genome shotgun (WGS) entry which is preliminary data.</text>
</comment>